<dbReference type="GO" id="GO:0000166">
    <property type="term" value="F:nucleotide binding"/>
    <property type="evidence" value="ECO:0007669"/>
    <property type="project" value="InterPro"/>
</dbReference>
<dbReference type="OrthoDB" id="256869at2"/>
<dbReference type="Proteomes" id="UP000053199">
    <property type="component" value="Unassembled WGS sequence"/>
</dbReference>
<dbReference type="Pfam" id="PF22725">
    <property type="entry name" value="GFO_IDH_MocA_C3"/>
    <property type="match status" value="1"/>
</dbReference>
<dbReference type="SUPFAM" id="SSF55347">
    <property type="entry name" value="Glyceraldehyde-3-phosphate dehydrogenase-like, C-terminal domain"/>
    <property type="match status" value="1"/>
</dbReference>
<evidence type="ECO:0000256" key="2">
    <source>
        <dbReference type="ARBA" id="ARBA00023002"/>
    </source>
</evidence>
<sequence>MTETEAAPRAIRTAVVGFGLSGSVFHAPLLDADSNYSLDIIATSNAGRQEAATARYPGVRTVPDGRAVLDRADSLDLVVLGTPPATHYPLAKAALEAGLDVVVDKPFVVSSVQGEELIALARDRGRVLTVFQNRRWDGDYLTLRKLLDAQALGKVLRFESRFERWTPSIAKAWKARATADDGGGVLFDLGSHLIDQALQLFGPARVVHAELKARRSDERADDDVFLVLRHHAGVLTHLSMNMLCAQQAPRFRVLGSVGGFTKHGVDPQEPYIVAGGSPLDEDYGVEAPEWAGTLGRDGHLDRLPTARGNYPEFYRLLAEKILDGGAQSPHPLPVNPEDAVQVLTIIEKARELASLGS</sequence>
<keyword evidence="7" id="KW-1185">Reference proteome</keyword>
<dbReference type="InterPro" id="IPR055170">
    <property type="entry name" value="GFO_IDH_MocA-like_dom"/>
</dbReference>
<dbReference type="InterPro" id="IPR036291">
    <property type="entry name" value="NAD(P)-bd_dom_sf"/>
</dbReference>
<dbReference type="GO" id="GO:0016491">
    <property type="term" value="F:oxidoreductase activity"/>
    <property type="evidence" value="ECO:0007669"/>
    <property type="project" value="UniProtKB-KW"/>
</dbReference>
<dbReference type="InterPro" id="IPR000683">
    <property type="entry name" value="Gfo/Idh/MocA-like_OxRdtase_N"/>
</dbReference>
<dbReference type="InterPro" id="IPR051317">
    <property type="entry name" value="Gfo/Idh/MocA_oxidoreduct"/>
</dbReference>
<dbReference type="Gene3D" id="3.30.360.10">
    <property type="entry name" value="Dihydrodipicolinate Reductase, domain 2"/>
    <property type="match status" value="1"/>
</dbReference>
<keyword evidence="3" id="KW-0520">NAD</keyword>
<dbReference type="PANTHER" id="PTHR43708:SF5">
    <property type="entry name" value="CONSERVED EXPRESSED OXIDOREDUCTASE (EUROFUNG)-RELATED"/>
    <property type="match status" value="1"/>
</dbReference>
<dbReference type="Pfam" id="PF01408">
    <property type="entry name" value="GFO_IDH_MocA"/>
    <property type="match status" value="1"/>
</dbReference>
<reference evidence="6 7" key="1">
    <citation type="journal article" date="2014" name="Arch. Microbiol.">
        <title>Arthrobacter enclensis sp. nov., isolated from sediment sample.</title>
        <authorList>
            <person name="Dastager S.G."/>
            <person name="Liu Q."/>
            <person name="Tang S.K."/>
            <person name="Krishnamurthi S."/>
            <person name="Lee J.C."/>
            <person name="Li W.J."/>
        </authorList>
    </citation>
    <scope>NUCLEOTIDE SEQUENCE [LARGE SCALE GENOMIC DNA]</scope>
    <source>
        <strain evidence="6 7">NIO-1008</strain>
    </source>
</reference>
<proteinExistence type="inferred from homology"/>
<dbReference type="STRING" id="993070.AS031_16850"/>
<dbReference type="EMBL" id="LNQM01000009">
    <property type="protein sequence ID" value="KSU70754.1"/>
    <property type="molecule type" value="Genomic_DNA"/>
</dbReference>
<evidence type="ECO:0000313" key="6">
    <source>
        <dbReference type="EMBL" id="KSU70754.1"/>
    </source>
</evidence>
<evidence type="ECO:0000259" key="4">
    <source>
        <dbReference type="Pfam" id="PF01408"/>
    </source>
</evidence>
<name>A0A0V8I7U7_9MICC</name>
<dbReference type="AlphaFoldDB" id="A0A0V8I7U7"/>
<accession>A0A0V8I7U7</accession>
<organism evidence="6 7">
    <name type="scientific">Pseudarthrobacter enclensis</name>
    <dbReference type="NCBI Taxonomy" id="993070"/>
    <lineage>
        <taxon>Bacteria</taxon>
        <taxon>Bacillati</taxon>
        <taxon>Actinomycetota</taxon>
        <taxon>Actinomycetes</taxon>
        <taxon>Micrococcales</taxon>
        <taxon>Micrococcaceae</taxon>
        <taxon>Pseudarthrobacter</taxon>
    </lineage>
</organism>
<keyword evidence="2" id="KW-0560">Oxidoreductase</keyword>
<protein>
    <submittedName>
        <fullName evidence="6">Oxidoreductase</fullName>
    </submittedName>
</protein>
<dbReference type="Gene3D" id="3.40.50.720">
    <property type="entry name" value="NAD(P)-binding Rossmann-like Domain"/>
    <property type="match status" value="1"/>
</dbReference>
<comment type="caution">
    <text evidence="6">The sequence shown here is derived from an EMBL/GenBank/DDBJ whole genome shotgun (WGS) entry which is preliminary data.</text>
</comment>
<feature type="domain" description="GFO/IDH/MocA-like oxidoreductase" evidence="5">
    <location>
        <begin position="140"/>
        <end position="260"/>
    </location>
</feature>
<comment type="similarity">
    <text evidence="1">Belongs to the Gfo/Idh/MocA family.</text>
</comment>
<evidence type="ECO:0000259" key="5">
    <source>
        <dbReference type="Pfam" id="PF22725"/>
    </source>
</evidence>
<feature type="domain" description="Gfo/Idh/MocA-like oxidoreductase N-terminal" evidence="4">
    <location>
        <begin position="11"/>
        <end position="130"/>
    </location>
</feature>
<dbReference type="PANTHER" id="PTHR43708">
    <property type="entry name" value="CONSERVED EXPRESSED OXIDOREDUCTASE (EUROFUNG)"/>
    <property type="match status" value="1"/>
</dbReference>
<evidence type="ECO:0000313" key="7">
    <source>
        <dbReference type="Proteomes" id="UP000053199"/>
    </source>
</evidence>
<evidence type="ECO:0000256" key="1">
    <source>
        <dbReference type="ARBA" id="ARBA00010928"/>
    </source>
</evidence>
<dbReference type="SUPFAM" id="SSF51735">
    <property type="entry name" value="NAD(P)-binding Rossmann-fold domains"/>
    <property type="match status" value="1"/>
</dbReference>
<dbReference type="RefSeq" id="WP_058269312.1">
    <property type="nucleotide sequence ID" value="NZ_FMAZ01000008.1"/>
</dbReference>
<evidence type="ECO:0000256" key="3">
    <source>
        <dbReference type="ARBA" id="ARBA00023027"/>
    </source>
</evidence>
<gene>
    <name evidence="6" type="ORF">AS031_16850</name>
</gene>